<protein>
    <submittedName>
        <fullName evidence="2">MarR family transcriptional regulator</fullName>
    </submittedName>
</protein>
<dbReference type="Proteomes" id="UP001500618">
    <property type="component" value="Unassembled WGS sequence"/>
</dbReference>
<dbReference type="Gene3D" id="1.10.10.10">
    <property type="entry name" value="Winged helix-like DNA-binding domain superfamily/Winged helix DNA-binding domain"/>
    <property type="match status" value="1"/>
</dbReference>
<dbReference type="PRINTS" id="PR00598">
    <property type="entry name" value="HTHMARR"/>
</dbReference>
<dbReference type="InterPro" id="IPR036388">
    <property type="entry name" value="WH-like_DNA-bd_sf"/>
</dbReference>
<dbReference type="PROSITE" id="PS50995">
    <property type="entry name" value="HTH_MARR_2"/>
    <property type="match status" value="1"/>
</dbReference>
<comment type="caution">
    <text evidence="2">The sequence shown here is derived from an EMBL/GenBank/DDBJ whole genome shotgun (WGS) entry which is preliminary data.</text>
</comment>
<name>A0ABN2HHJ7_9ACTN</name>
<dbReference type="InterPro" id="IPR036390">
    <property type="entry name" value="WH_DNA-bd_sf"/>
</dbReference>
<dbReference type="PANTHER" id="PTHR33164">
    <property type="entry name" value="TRANSCRIPTIONAL REGULATOR, MARR FAMILY"/>
    <property type="match status" value="1"/>
</dbReference>
<dbReference type="SMART" id="SM00347">
    <property type="entry name" value="HTH_MARR"/>
    <property type="match status" value="1"/>
</dbReference>
<dbReference type="InterPro" id="IPR000835">
    <property type="entry name" value="HTH_MarR-typ"/>
</dbReference>
<reference evidence="2 3" key="1">
    <citation type="journal article" date="2019" name="Int. J. Syst. Evol. Microbiol.">
        <title>The Global Catalogue of Microorganisms (GCM) 10K type strain sequencing project: providing services to taxonomists for standard genome sequencing and annotation.</title>
        <authorList>
            <consortium name="The Broad Institute Genomics Platform"/>
            <consortium name="The Broad Institute Genome Sequencing Center for Infectious Disease"/>
            <person name="Wu L."/>
            <person name="Ma J."/>
        </authorList>
    </citation>
    <scope>NUCLEOTIDE SEQUENCE [LARGE SCALE GENOMIC DNA]</scope>
    <source>
        <strain evidence="2 3">JCM 14718</strain>
    </source>
</reference>
<dbReference type="SUPFAM" id="SSF46785">
    <property type="entry name" value="Winged helix' DNA-binding domain"/>
    <property type="match status" value="1"/>
</dbReference>
<sequence length="156" mass="16640">MGAAFLLTQLGTHCASKFAERVQAIGLTPPQVGILGLIARAPGQSQQSVATTLGLLPSRLVAFVDDLEDQGLVERVRSSKDRRNYALELTTAGKRKLAEIGRVGAEHEKDICGVLSESERAELIATLRRLANDQGLIAGVHPGFRSLNRARGAEAS</sequence>
<dbReference type="EMBL" id="BAAANY010000015">
    <property type="protein sequence ID" value="GAA1687906.1"/>
    <property type="molecule type" value="Genomic_DNA"/>
</dbReference>
<dbReference type="Pfam" id="PF12802">
    <property type="entry name" value="MarR_2"/>
    <property type="match status" value="1"/>
</dbReference>
<accession>A0ABN2HHJ7</accession>
<evidence type="ECO:0000313" key="3">
    <source>
        <dbReference type="Proteomes" id="UP001500618"/>
    </source>
</evidence>
<proteinExistence type="predicted"/>
<feature type="domain" description="HTH marR-type" evidence="1">
    <location>
        <begin position="1"/>
        <end position="132"/>
    </location>
</feature>
<evidence type="ECO:0000259" key="1">
    <source>
        <dbReference type="PROSITE" id="PS50995"/>
    </source>
</evidence>
<gene>
    <name evidence="2" type="ORF">GCM10009765_41730</name>
</gene>
<keyword evidence="3" id="KW-1185">Reference proteome</keyword>
<dbReference type="PANTHER" id="PTHR33164:SF89">
    <property type="entry name" value="MARR FAMILY REGULATORY PROTEIN"/>
    <property type="match status" value="1"/>
</dbReference>
<dbReference type="InterPro" id="IPR039422">
    <property type="entry name" value="MarR/SlyA-like"/>
</dbReference>
<evidence type="ECO:0000313" key="2">
    <source>
        <dbReference type="EMBL" id="GAA1687906.1"/>
    </source>
</evidence>
<organism evidence="2 3">
    <name type="scientific">Fodinicola feengrottensis</name>
    <dbReference type="NCBI Taxonomy" id="435914"/>
    <lineage>
        <taxon>Bacteria</taxon>
        <taxon>Bacillati</taxon>
        <taxon>Actinomycetota</taxon>
        <taxon>Actinomycetes</taxon>
        <taxon>Mycobacteriales</taxon>
        <taxon>Fodinicola</taxon>
    </lineage>
</organism>